<protein>
    <submittedName>
        <fullName evidence="1">Uncharacterized protein</fullName>
    </submittedName>
</protein>
<keyword evidence="2" id="KW-1185">Reference proteome</keyword>
<sequence>MKKKTISVLVTLSLLTGMSQVAFAAPNTDTSTQKQQIEQDKKKLDDVNSKINDITAKIDALTDKIQPLMAEIDKNDKKIEDIKVQIVSTQEEIKKIKEDLDKKEDAFGSRMRKIYKSGGETDYLSLIFSASSLSDLIDKIQAVGNVMSLDKQVINDIKSQKELLDSKVNSLQAKQDEIVKINDDNKSKAAQLQTMKDEQQKDVDQLQEEKKKVVGDLASSEKALLDYPISIINNSSSSTSDLRSAIEMIHSARGNISLKEVDDQAKQYIDKAQDIIKQRDAAQSQSQSQSNADSSNVNRGNSVASGDASTLLNYAYKFIGKPYVWAAKGPDSFDCSGFTSYVYRHLGIDIGGDTYTQIEHGTPVSYSDLKPGDLIFTRGVQHVGIYVGNGQMIHAPRPGETVTVGPIYEYSSARRILH</sequence>
<organism evidence="1 2">
    <name type="scientific">Inconstantimicrobium mannanitabidum</name>
    <dbReference type="NCBI Taxonomy" id="1604901"/>
    <lineage>
        <taxon>Bacteria</taxon>
        <taxon>Bacillati</taxon>
        <taxon>Bacillota</taxon>
        <taxon>Clostridia</taxon>
        <taxon>Eubacteriales</taxon>
        <taxon>Clostridiaceae</taxon>
        <taxon>Inconstantimicrobium</taxon>
    </lineage>
</organism>
<gene>
    <name evidence="1" type="ORF">rsdtw13_33220</name>
</gene>
<accession>A0ACB5RG87</accession>
<evidence type="ECO:0000313" key="1">
    <source>
        <dbReference type="EMBL" id="GKX68064.1"/>
    </source>
</evidence>
<dbReference type="Proteomes" id="UP001058074">
    <property type="component" value="Unassembled WGS sequence"/>
</dbReference>
<evidence type="ECO:0000313" key="2">
    <source>
        <dbReference type="Proteomes" id="UP001058074"/>
    </source>
</evidence>
<reference evidence="1" key="1">
    <citation type="journal article" date="2025" name="Int. J. Syst. Evol. Microbiol.">
        <title>Inconstantimicrobium mannanitabidum sp. nov., a novel member of the family Clostridiaceae isolated from anoxic soil under the treatment of reductive soil disinfestation.</title>
        <authorList>
            <person name="Ueki A."/>
            <person name="Tonouchi A."/>
            <person name="Honma S."/>
            <person name="Kaku N."/>
            <person name="Ueki K."/>
        </authorList>
    </citation>
    <scope>NUCLEOTIDE SEQUENCE</scope>
    <source>
        <strain evidence="1">TW13</strain>
    </source>
</reference>
<name>A0ACB5RG87_9CLOT</name>
<comment type="caution">
    <text evidence="1">The sequence shown here is derived from an EMBL/GenBank/DDBJ whole genome shotgun (WGS) entry which is preliminary data.</text>
</comment>
<proteinExistence type="predicted"/>
<dbReference type="EMBL" id="BROD01000001">
    <property type="protein sequence ID" value="GKX68064.1"/>
    <property type="molecule type" value="Genomic_DNA"/>
</dbReference>